<organism evidence="3 4">
    <name type="scientific">Spiroplasma eriocheiris</name>
    <dbReference type="NCBI Taxonomy" id="315358"/>
    <lineage>
        <taxon>Bacteria</taxon>
        <taxon>Bacillati</taxon>
        <taxon>Mycoplasmatota</taxon>
        <taxon>Mollicutes</taxon>
        <taxon>Entomoplasmatales</taxon>
        <taxon>Spiroplasmataceae</taxon>
        <taxon>Spiroplasma</taxon>
    </lineage>
</organism>
<feature type="transmembrane region" description="Helical" evidence="1">
    <location>
        <begin position="220"/>
        <end position="242"/>
    </location>
</feature>
<keyword evidence="4" id="KW-1185">Reference proteome</keyword>
<reference evidence="3 4" key="1">
    <citation type="journal article" date="2015" name="Genome Biol. Evol.">
        <title>Found and Lost: The Fates of Horizontally Acquired Genes in Arthropod-Symbiotic Spiroplasma.</title>
        <authorList>
            <person name="Lo W.S."/>
            <person name="Gasparich G.E."/>
            <person name="Kuo C.H."/>
        </authorList>
    </citation>
    <scope>NUCLEOTIDE SEQUENCE [LARGE SCALE GENOMIC DNA]</scope>
    <source>
        <strain evidence="4">TDA-040725-5</strain>
    </source>
</reference>
<feature type="transmembrane region" description="Helical" evidence="1">
    <location>
        <begin position="142"/>
        <end position="164"/>
    </location>
</feature>
<evidence type="ECO:0000313" key="3">
    <source>
        <dbReference type="EMBL" id="AKM54482.1"/>
    </source>
</evidence>
<dbReference type="GO" id="GO:0006508">
    <property type="term" value="P:proteolysis"/>
    <property type="evidence" value="ECO:0007669"/>
    <property type="project" value="UniProtKB-KW"/>
</dbReference>
<keyword evidence="3" id="KW-0378">Hydrolase</keyword>
<keyword evidence="1" id="KW-0812">Transmembrane</keyword>
<evidence type="ECO:0000259" key="2">
    <source>
        <dbReference type="Pfam" id="PF02517"/>
    </source>
</evidence>
<dbReference type="AlphaFoldDB" id="A0A0H3XMZ9"/>
<feature type="transmembrane region" description="Helical" evidence="1">
    <location>
        <begin position="278"/>
        <end position="295"/>
    </location>
</feature>
<dbReference type="KEGG" id="seri:SERIO_v1c09220"/>
<feature type="domain" description="CAAX prenyl protease 2/Lysostaphin resistance protein A-like" evidence="2">
    <location>
        <begin position="221"/>
        <end position="312"/>
    </location>
</feature>
<dbReference type="GO" id="GO:0080120">
    <property type="term" value="P:CAAX-box protein maturation"/>
    <property type="evidence" value="ECO:0007669"/>
    <property type="project" value="UniProtKB-ARBA"/>
</dbReference>
<feature type="transmembrane region" description="Helical" evidence="1">
    <location>
        <begin position="254"/>
        <end position="272"/>
    </location>
</feature>
<dbReference type="Pfam" id="PF02517">
    <property type="entry name" value="Rce1-like"/>
    <property type="match status" value="1"/>
</dbReference>
<dbReference type="EMBL" id="CP011856">
    <property type="protein sequence ID" value="AKM54482.1"/>
    <property type="molecule type" value="Genomic_DNA"/>
</dbReference>
<reference evidence="4" key="2">
    <citation type="submission" date="2015-06" db="EMBL/GenBank/DDBJ databases">
        <title>Complete genome sequence of Spiroplasma eriocheiris TDA-040725-5 (DSM 21848).</title>
        <authorList>
            <person name="Lo W.-S."/>
            <person name="Kuo C.-H."/>
        </authorList>
    </citation>
    <scope>NUCLEOTIDE SEQUENCE [LARGE SCALE GENOMIC DNA]</scope>
    <source>
        <strain evidence="4">TDA-040725-5</strain>
    </source>
</reference>
<dbReference type="STRING" id="315358.SERIO_v1c09220"/>
<dbReference type="RefSeq" id="WP_047791680.1">
    <property type="nucleotide sequence ID" value="NZ_CP011856.1"/>
</dbReference>
<feature type="transmembrane region" description="Helical" evidence="1">
    <location>
        <begin position="307"/>
        <end position="324"/>
    </location>
</feature>
<dbReference type="InterPro" id="IPR003675">
    <property type="entry name" value="Rce1/LyrA-like_dom"/>
</dbReference>
<keyword evidence="1" id="KW-0472">Membrane</keyword>
<feature type="transmembrane region" description="Helical" evidence="1">
    <location>
        <begin position="48"/>
        <end position="69"/>
    </location>
</feature>
<feature type="transmembrane region" description="Helical" evidence="1">
    <location>
        <begin position="107"/>
        <end position="130"/>
    </location>
</feature>
<proteinExistence type="predicted"/>
<feature type="transmembrane region" description="Helical" evidence="1">
    <location>
        <begin position="75"/>
        <end position="95"/>
    </location>
</feature>
<feature type="transmembrane region" description="Helical" evidence="1">
    <location>
        <begin position="176"/>
        <end position="200"/>
    </location>
</feature>
<dbReference type="Proteomes" id="UP000035661">
    <property type="component" value="Chromosome"/>
</dbReference>
<dbReference type="PATRIC" id="fig|743698.3.peg.931"/>
<dbReference type="GO" id="GO:0004175">
    <property type="term" value="F:endopeptidase activity"/>
    <property type="evidence" value="ECO:0007669"/>
    <property type="project" value="UniProtKB-ARBA"/>
</dbReference>
<sequence length="325" mass="36175">MDTVNTNNNNDWTNPKQSWDEKIQLKKTMLDRVDPFDFKLVNLNNTGYIFVGTAILAPFFISILITYLFAKNPNAVLVMNIVNWIVVGVGCYFVLSRVQDKLLRTGAIAFYYFYFIPNIISLIAGVILGILKVQTDTTANLVVSWIADVICIVILAKTSPYIFVKIKLTFKQNYKLLIPTVIIALLVTFGFNYIFGLAQAQITPGTSVNQANLVAGLNKWWNVVILAVYTIFTAPIIEELACRHGIFSLTGNKWVSYFASIIYFAGMHVSQTGDWEHFVGYLGASIALASLFIIARGNVTYTIMTHGLLNTVTFILILTVPAIAG</sequence>
<evidence type="ECO:0000256" key="1">
    <source>
        <dbReference type="SAM" id="Phobius"/>
    </source>
</evidence>
<gene>
    <name evidence="3" type="ORF">SERIO_v1c09220</name>
</gene>
<keyword evidence="1" id="KW-1133">Transmembrane helix</keyword>
<protein>
    <submittedName>
        <fullName evidence="3">CAAX amino terminal membrane bound protease</fullName>
    </submittedName>
</protein>
<evidence type="ECO:0000313" key="4">
    <source>
        <dbReference type="Proteomes" id="UP000035661"/>
    </source>
</evidence>
<name>A0A0H3XMZ9_9MOLU</name>
<accession>A0A0H3XMZ9</accession>
<keyword evidence="3" id="KW-0645">Protease</keyword>